<dbReference type="EMBL" id="CAJHIP010000007">
    <property type="protein sequence ID" value="CAD6492244.1"/>
    <property type="molecule type" value="Genomic_DNA"/>
</dbReference>
<protein>
    <submittedName>
        <fullName evidence="1">Uncharacterized protein</fullName>
    </submittedName>
</protein>
<proteinExistence type="predicted"/>
<reference evidence="1" key="1">
    <citation type="submission" date="2020-10" db="EMBL/GenBank/DDBJ databases">
        <authorList>
            <person name="Hahn C.J."/>
            <person name="Laso-Perez R."/>
            <person name="Vulcano F."/>
            <person name="Vaziourakis K.-M."/>
            <person name="Stokke R."/>
            <person name="Steen I.H."/>
            <person name="Teske A."/>
            <person name="Boetius A."/>
            <person name="Liebeke M."/>
            <person name="Amann R."/>
            <person name="Knittel K."/>
        </authorList>
    </citation>
    <scope>NUCLEOTIDE SEQUENCE</scope>
    <source>
        <strain evidence="1">Gfbio:e3339647-f889-4370-9287-4fb5cb688e4c:AG394J04_GoMArc1</strain>
    </source>
</reference>
<comment type="caution">
    <text evidence="1">The sequence shown here is derived from an EMBL/GenBank/DDBJ whole genome shotgun (WGS) entry which is preliminary data.</text>
</comment>
<evidence type="ECO:0000313" key="2">
    <source>
        <dbReference type="Proteomes" id="UP000603056"/>
    </source>
</evidence>
<organism evidence="1 2">
    <name type="scientific">Candidatus Argoarchaeum ethanivorans</name>
    <dbReference type="NCBI Taxonomy" id="2608793"/>
    <lineage>
        <taxon>Archaea</taxon>
        <taxon>Methanobacteriati</taxon>
        <taxon>Methanobacteriota</taxon>
        <taxon>Stenosarchaea group</taxon>
        <taxon>Methanomicrobia</taxon>
        <taxon>Methanosarcinales</taxon>
        <taxon>Methanosarcinales incertae sedis</taxon>
        <taxon>GOM Arc I cluster</taxon>
        <taxon>Candidatus Argoarchaeum</taxon>
    </lineage>
</organism>
<dbReference type="AlphaFoldDB" id="A0A811T4X2"/>
<dbReference type="Proteomes" id="UP000603056">
    <property type="component" value="Unassembled WGS sequence"/>
</dbReference>
<gene>
    <name evidence="1" type="ORF">FFODKBPE_00290</name>
</gene>
<accession>A0A811T4X2</accession>
<sequence length="56" mass="6427">MGLQITKCLTKLPLRLTQHIQCGLHACSVKRQIVINQGNTINYWAKLRLGSIHDWL</sequence>
<evidence type="ECO:0000313" key="1">
    <source>
        <dbReference type="EMBL" id="CAD6492244.1"/>
    </source>
</evidence>
<name>A0A811T4X2_9EURY</name>